<keyword evidence="4 7" id="KW-0812">Transmembrane</keyword>
<protein>
    <submittedName>
        <fullName evidence="8">Na(+)/H(+) antiporter subunit E</fullName>
    </submittedName>
</protein>
<evidence type="ECO:0000256" key="5">
    <source>
        <dbReference type="ARBA" id="ARBA00022989"/>
    </source>
</evidence>
<dbReference type="PANTHER" id="PTHR34584:SF1">
    <property type="entry name" value="NA(+)_H(+) ANTIPORTER SUBUNIT E1"/>
    <property type="match status" value="1"/>
</dbReference>
<keyword evidence="3" id="KW-1003">Cell membrane</keyword>
<evidence type="ECO:0000256" key="4">
    <source>
        <dbReference type="ARBA" id="ARBA00022692"/>
    </source>
</evidence>
<dbReference type="AlphaFoldDB" id="A0A0W0VSQ4"/>
<keyword evidence="5 7" id="KW-1133">Transmembrane helix</keyword>
<accession>A0A0W0VSQ4</accession>
<sequence length="115" mass="13503">MDSVRKTLYRMIYIVMFIFFVSYEIIWANLRVAFVVLMPGLRAQPAILYFPLSCTNNIQITVLANIISLTPGTLTLEISKDKKNLLLHTMFFTDKEKLVKSLRKKFEYPIRVIWP</sequence>
<reference evidence="8 9" key="1">
    <citation type="submission" date="2015-11" db="EMBL/GenBank/DDBJ databases">
        <title>Genomic analysis of 38 Legionella species identifies large and diverse effector repertoires.</title>
        <authorList>
            <person name="Burstein D."/>
            <person name="Amaro F."/>
            <person name="Zusman T."/>
            <person name="Lifshitz Z."/>
            <person name="Cohen O."/>
            <person name="Gilbert J.A."/>
            <person name="Pupko T."/>
            <person name="Shuman H.A."/>
            <person name="Segal G."/>
        </authorList>
    </citation>
    <scope>NUCLEOTIDE SEQUENCE [LARGE SCALE GENOMIC DNA]</scope>
    <source>
        <strain evidence="8 9">ATCC 49505</strain>
    </source>
</reference>
<feature type="transmembrane region" description="Helical" evidence="7">
    <location>
        <begin position="12"/>
        <end position="38"/>
    </location>
</feature>
<dbReference type="Pfam" id="PF01899">
    <property type="entry name" value="MNHE"/>
    <property type="match status" value="1"/>
</dbReference>
<evidence type="ECO:0000313" key="8">
    <source>
        <dbReference type="EMBL" id="KTD23207.1"/>
    </source>
</evidence>
<dbReference type="GO" id="GO:0005886">
    <property type="term" value="C:plasma membrane"/>
    <property type="evidence" value="ECO:0007669"/>
    <property type="project" value="UniProtKB-SubCell"/>
</dbReference>
<dbReference type="Proteomes" id="UP000054997">
    <property type="component" value="Unassembled WGS sequence"/>
</dbReference>
<comment type="subcellular location">
    <subcellularLocation>
        <location evidence="1">Cell membrane</location>
        <topology evidence="1">Multi-pass membrane protein</topology>
    </subcellularLocation>
</comment>
<gene>
    <name evidence="8" type="primary">mrpE</name>
    <name evidence="8" type="ORF">Llon_0092</name>
</gene>
<dbReference type="PANTHER" id="PTHR34584">
    <property type="entry name" value="NA(+)/H(+) ANTIPORTER SUBUNIT E1"/>
    <property type="match status" value="1"/>
</dbReference>
<keyword evidence="9" id="KW-1185">Reference proteome</keyword>
<name>A0A0W0VSQ4_9GAMM</name>
<evidence type="ECO:0000256" key="3">
    <source>
        <dbReference type="ARBA" id="ARBA00022475"/>
    </source>
</evidence>
<evidence type="ECO:0000313" key="9">
    <source>
        <dbReference type="Proteomes" id="UP000054997"/>
    </source>
</evidence>
<comment type="caution">
    <text evidence="8">The sequence shown here is derived from an EMBL/GenBank/DDBJ whole genome shotgun (WGS) entry which is preliminary data.</text>
</comment>
<evidence type="ECO:0000256" key="7">
    <source>
        <dbReference type="SAM" id="Phobius"/>
    </source>
</evidence>
<dbReference type="EMBL" id="LNYK01000001">
    <property type="protein sequence ID" value="KTD23207.1"/>
    <property type="molecule type" value="Genomic_DNA"/>
</dbReference>
<proteinExistence type="inferred from homology"/>
<dbReference type="GO" id="GO:0008324">
    <property type="term" value="F:monoatomic cation transmembrane transporter activity"/>
    <property type="evidence" value="ECO:0007669"/>
    <property type="project" value="InterPro"/>
</dbReference>
<dbReference type="PATRIC" id="fig|45068.5.peg.97"/>
<dbReference type="STRING" id="45068.Llon_0092"/>
<keyword evidence="6 7" id="KW-0472">Membrane</keyword>
<evidence type="ECO:0000256" key="6">
    <source>
        <dbReference type="ARBA" id="ARBA00023136"/>
    </source>
</evidence>
<dbReference type="RefSeq" id="WP_058528111.1">
    <property type="nucleotide sequence ID" value="NZ_CAAAHZ010000005.1"/>
</dbReference>
<evidence type="ECO:0000256" key="2">
    <source>
        <dbReference type="ARBA" id="ARBA00006228"/>
    </source>
</evidence>
<evidence type="ECO:0000256" key="1">
    <source>
        <dbReference type="ARBA" id="ARBA00004651"/>
    </source>
</evidence>
<organism evidence="8 9">
    <name type="scientific">Legionella londiniensis</name>
    <dbReference type="NCBI Taxonomy" id="45068"/>
    <lineage>
        <taxon>Bacteria</taxon>
        <taxon>Pseudomonadati</taxon>
        <taxon>Pseudomonadota</taxon>
        <taxon>Gammaproteobacteria</taxon>
        <taxon>Legionellales</taxon>
        <taxon>Legionellaceae</taxon>
        <taxon>Legionella</taxon>
    </lineage>
</organism>
<dbReference type="OrthoDB" id="9807187at2"/>
<comment type="similarity">
    <text evidence="2">Belongs to the CPA3 antiporters (TC 2.A.63) subunit E family.</text>
</comment>
<dbReference type="InterPro" id="IPR002758">
    <property type="entry name" value="Cation_antiport_E"/>
</dbReference>